<evidence type="ECO:0000256" key="2">
    <source>
        <dbReference type="ARBA" id="ARBA00022630"/>
    </source>
</evidence>
<keyword evidence="3 6" id="KW-0274">FAD</keyword>
<comment type="caution">
    <text evidence="8">The sequence shown here is derived from an EMBL/GenBank/DDBJ whole genome shotgun (WGS) entry which is preliminary data.</text>
</comment>
<feature type="domain" description="Amine oxidase" evidence="7">
    <location>
        <begin position="10"/>
        <end position="451"/>
    </location>
</feature>
<accession>A0A9D2GSN1</accession>
<keyword evidence="5 6" id="KW-0350">Heme biosynthesis</keyword>
<dbReference type="InterPro" id="IPR036188">
    <property type="entry name" value="FAD/NAD-bd_sf"/>
</dbReference>
<dbReference type="PANTHER" id="PTHR42923">
    <property type="entry name" value="PROTOPORPHYRINOGEN OXIDASE"/>
    <property type="match status" value="1"/>
</dbReference>
<evidence type="ECO:0000256" key="1">
    <source>
        <dbReference type="ARBA" id="ARBA00001974"/>
    </source>
</evidence>
<dbReference type="GO" id="GO:0005737">
    <property type="term" value="C:cytoplasm"/>
    <property type="evidence" value="ECO:0007669"/>
    <property type="project" value="UniProtKB-SubCell"/>
</dbReference>
<comment type="similarity">
    <text evidence="6">Belongs to the protoporphyrinogen/coproporphyrinogen oxidase family. Coproporphyrinogen III oxidase subfamily.</text>
</comment>
<evidence type="ECO:0000313" key="8">
    <source>
        <dbReference type="EMBL" id="HIZ88486.1"/>
    </source>
</evidence>
<dbReference type="GO" id="GO:0004729">
    <property type="term" value="F:oxygen-dependent protoporphyrinogen oxidase activity"/>
    <property type="evidence" value="ECO:0007669"/>
    <property type="project" value="UniProtKB-UniRule"/>
</dbReference>
<gene>
    <name evidence="8" type="primary">hemG</name>
    <name evidence="8" type="ORF">H9804_00945</name>
</gene>
<dbReference type="InterPro" id="IPR050464">
    <property type="entry name" value="Zeta_carotene_desat/Oxidored"/>
</dbReference>
<dbReference type="SUPFAM" id="SSF54373">
    <property type="entry name" value="FAD-linked reductases, C-terminal domain"/>
    <property type="match status" value="1"/>
</dbReference>
<evidence type="ECO:0000313" key="9">
    <source>
        <dbReference type="Proteomes" id="UP000824176"/>
    </source>
</evidence>
<dbReference type="Gene3D" id="3.90.660.20">
    <property type="entry name" value="Protoporphyrinogen oxidase, mitochondrial, domain 2"/>
    <property type="match status" value="1"/>
</dbReference>
<evidence type="ECO:0000256" key="3">
    <source>
        <dbReference type="ARBA" id="ARBA00022827"/>
    </source>
</evidence>
<dbReference type="InterPro" id="IPR004572">
    <property type="entry name" value="Protoporphyrinogen_oxidase"/>
</dbReference>
<evidence type="ECO:0000259" key="7">
    <source>
        <dbReference type="Pfam" id="PF01593"/>
    </source>
</evidence>
<dbReference type="InterPro" id="IPR002937">
    <property type="entry name" value="Amino_oxidase"/>
</dbReference>
<keyword evidence="2 6" id="KW-0285">Flavoprotein</keyword>
<dbReference type="NCBIfam" id="TIGR00562">
    <property type="entry name" value="proto_IX_ox"/>
    <property type="match status" value="1"/>
</dbReference>
<comment type="subcellular location">
    <subcellularLocation>
        <location evidence="6">Cytoplasm</location>
    </subcellularLocation>
</comment>
<dbReference type="EMBL" id="DXAQ01000015">
    <property type="protein sequence ID" value="HIZ88486.1"/>
    <property type="molecule type" value="Genomic_DNA"/>
</dbReference>
<dbReference type="EC" id="1.3.3.15" evidence="6"/>
<dbReference type="Gene3D" id="3.50.50.60">
    <property type="entry name" value="FAD/NAD(P)-binding domain"/>
    <property type="match status" value="1"/>
</dbReference>
<protein>
    <recommendedName>
        <fullName evidence="6">Coproporphyrinogen III oxidase</fullName>
        <ecNumber evidence="6">1.3.3.15</ecNumber>
    </recommendedName>
</protein>
<comment type="catalytic activity">
    <reaction evidence="6">
        <text>coproporphyrinogen III + 3 O2 = coproporphyrin III + 3 H2O2</text>
        <dbReference type="Rhea" id="RHEA:43436"/>
        <dbReference type="ChEBI" id="CHEBI:15379"/>
        <dbReference type="ChEBI" id="CHEBI:16240"/>
        <dbReference type="ChEBI" id="CHEBI:57309"/>
        <dbReference type="ChEBI" id="CHEBI:131725"/>
        <dbReference type="EC" id="1.3.3.15"/>
    </reaction>
</comment>
<comment type="pathway">
    <text evidence="6">Porphyrin-containing compound metabolism; protoheme biosynthesis.</text>
</comment>
<evidence type="ECO:0000256" key="6">
    <source>
        <dbReference type="RuleBase" id="RU364052"/>
    </source>
</evidence>
<keyword evidence="6" id="KW-0963">Cytoplasm</keyword>
<name>A0A9D2GSN1_9BACT</name>
<dbReference type="Pfam" id="PF01593">
    <property type="entry name" value="Amino_oxidase"/>
    <property type="match status" value="1"/>
</dbReference>
<reference evidence="8" key="2">
    <citation type="submission" date="2021-04" db="EMBL/GenBank/DDBJ databases">
        <authorList>
            <person name="Gilroy R."/>
        </authorList>
    </citation>
    <scope>NUCLEOTIDE SEQUENCE</scope>
    <source>
        <strain evidence="8">ChiW4-1371</strain>
    </source>
</reference>
<dbReference type="Proteomes" id="UP000824176">
    <property type="component" value="Unassembled WGS sequence"/>
</dbReference>
<dbReference type="SUPFAM" id="SSF51905">
    <property type="entry name" value="FAD/NAD(P)-binding domain"/>
    <property type="match status" value="1"/>
</dbReference>
<comment type="cofactor">
    <cofactor evidence="1 6">
        <name>FAD</name>
        <dbReference type="ChEBI" id="CHEBI:57692"/>
    </cofactor>
</comment>
<dbReference type="AlphaFoldDB" id="A0A9D2GSN1"/>
<sequence>MKVGIIGGGISGVSLALKLGLLKEQGKDIDITLLEAANRLGGTIDSVHKDGYVIESGTNGFLDSKPFTLEVFEEAGLKDKLVRSNDMARIRYIQRYGELQRLPEGAGAFLKSKLLTFGGKLRIAKELFVPQKKDNSDETLAHFAERRLGKEALDYLIGPMVSGVFAGDPDKMSLQSCFPVIYDLEKTYGGLIKGMFKKPKKKSGPAGPGGALTSYEGGMGESVKDLARVAESKGVKIYLESPAEKVVKKDGKYIVTSSNKEYEFDELAVCAPAYAGGKFLKELDSQLADTLSSIPYAPMFVAGLGFNSEDIENDLHGFGYLIPKKENMRILGALFTSSMFPVQAPAGKKFLRIMAGGDTNHELMKKSEEELLKICLEDVKNVLGVKKEPYMVQYFKVMKAIPQYHVGHREKVAKIEEITSKLGNIYIGGNVLYGIGLNDCTKTSKMIAEKIAEKL</sequence>
<dbReference type="GO" id="GO:0006783">
    <property type="term" value="P:heme biosynthetic process"/>
    <property type="evidence" value="ECO:0007669"/>
    <property type="project" value="UniProtKB-UniRule"/>
</dbReference>
<keyword evidence="4 6" id="KW-0560">Oxidoreductase</keyword>
<proteinExistence type="inferred from homology"/>
<evidence type="ECO:0000256" key="4">
    <source>
        <dbReference type="ARBA" id="ARBA00023002"/>
    </source>
</evidence>
<evidence type="ECO:0000256" key="5">
    <source>
        <dbReference type="ARBA" id="ARBA00023133"/>
    </source>
</evidence>
<dbReference type="Gene3D" id="1.10.3110.10">
    <property type="entry name" value="protoporphyrinogen ix oxidase, domain 3"/>
    <property type="match status" value="1"/>
</dbReference>
<organism evidence="8 9">
    <name type="scientific">Candidatus Mucispirillum faecigallinarum</name>
    <dbReference type="NCBI Taxonomy" id="2838699"/>
    <lineage>
        <taxon>Bacteria</taxon>
        <taxon>Pseudomonadati</taxon>
        <taxon>Deferribacterota</taxon>
        <taxon>Deferribacteres</taxon>
        <taxon>Deferribacterales</taxon>
        <taxon>Mucispirillaceae</taxon>
        <taxon>Mucispirillum</taxon>
    </lineage>
</organism>
<dbReference type="PANTHER" id="PTHR42923:SF3">
    <property type="entry name" value="PROTOPORPHYRINOGEN OXIDASE"/>
    <property type="match status" value="1"/>
</dbReference>
<reference evidence="8" key="1">
    <citation type="journal article" date="2021" name="PeerJ">
        <title>Extensive microbial diversity within the chicken gut microbiome revealed by metagenomics and culture.</title>
        <authorList>
            <person name="Gilroy R."/>
            <person name="Ravi A."/>
            <person name="Getino M."/>
            <person name="Pursley I."/>
            <person name="Horton D.L."/>
            <person name="Alikhan N.F."/>
            <person name="Baker D."/>
            <person name="Gharbi K."/>
            <person name="Hall N."/>
            <person name="Watson M."/>
            <person name="Adriaenssens E.M."/>
            <person name="Foster-Nyarko E."/>
            <person name="Jarju S."/>
            <person name="Secka A."/>
            <person name="Antonio M."/>
            <person name="Oren A."/>
            <person name="Chaudhuri R.R."/>
            <person name="La Ragione R."/>
            <person name="Hildebrand F."/>
            <person name="Pallen M.J."/>
        </authorList>
    </citation>
    <scope>NUCLEOTIDE SEQUENCE</scope>
    <source>
        <strain evidence="8">ChiW4-1371</strain>
    </source>
</reference>
<comment type="function">
    <text evidence="6">Involved in coproporphyrin-dependent heme b biosynthesis. Catalyzes the oxidation of coproporphyrinogen III to coproporphyrin III.</text>
</comment>